<organism evidence="1 2">
    <name type="scientific">Flavivirga jejuensis</name>
    <dbReference type="NCBI Taxonomy" id="870487"/>
    <lineage>
        <taxon>Bacteria</taxon>
        <taxon>Pseudomonadati</taxon>
        <taxon>Bacteroidota</taxon>
        <taxon>Flavobacteriia</taxon>
        <taxon>Flavobacteriales</taxon>
        <taxon>Flavobacteriaceae</taxon>
        <taxon>Flavivirga</taxon>
    </lineage>
</organism>
<evidence type="ECO:0000313" key="2">
    <source>
        <dbReference type="Proteomes" id="UP001176806"/>
    </source>
</evidence>
<reference evidence="1" key="1">
    <citation type="submission" date="2023-07" db="EMBL/GenBank/DDBJ databases">
        <title>Two novel species in the genus Flavivirga.</title>
        <authorList>
            <person name="Kwon K."/>
        </authorList>
    </citation>
    <scope>NUCLEOTIDE SEQUENCE</scope>
    <source>
        <strain evidence="1">KACC 14158</strain>
    </source>
</reference>
<protein>
    <recommendedName>
        <fullName evidence="3">Ricin-type beta-trefoil lectin protein</fullName>
    </recommendedName>
</protein>
<gene>
    <name evidence="1" type="ORF">Q4Q40_01245</name>
</gene>
<comment type="caution">
    <text evidence="1">The sequence shown here is derived from an EMBL/GenBank/DDBJ whole genome shotgun (WGS) entry which is preliminary data.</text>
</comment>
<dbReference type="InterPro" id="IPR035992">
    <property type="entry name" value="Ricin_B-like_lectins"/>
</dbReference>
<dbReference type="SUPFAM" id="SSF50370">
    <property type="entry name" value="Ricin B-like lectins"/>
    <property type="match status" value="1"/>
</dbReference>
<accession>A0ABT8WI08</accession>
<proteinExistence type="predicted"/>
<dbReference type="PROSITE" id="PS50231">
    <property type="entry name" value="RICIN_B_LECTIN"/>
    <property type="match status" value="1"/>
</dbReference>
<dbReference type="PROSITE" id="PS51257">
    <property type="entry name" value="PROKAR_LIPOPROTEIN"/>
    <property type="match status" value="1"/>
</dbReference>
<name>A0ABT8WI08_9FLAO</name>
<keyword evidence="2" id="KW-1185">Reference proteome</keyword>
<evidence type="ECO:0008006" key="3">
    <source>
        <dbReference type="Google" id="ProtNLM"/>
    </source>
</evidence>
<sequence length="204" mass="22690">MKKITLILVVSLFMSCNSNKKEKQSVTEIQKTEAKKAITEDKLHSNAPNIKSPNPIIYLADNLDEQDKLGYCIDTDGKDFSDSLQVHSCKPKGDDVLFYYDEETQQICSATYLGFSAAMIGGPKIGMTISLVKSEPESSEQKFIYDKKSGEFRPKENTELCLAAGSESDDAGPYMSRALSLQPRESTDKKLKTWIIKGTKPNTN</sequence>
<evidence type="ECO:0000313" key="1">
    <source>
        <dbReference type="EMBL" id="MDO5972794.1"/>
    </source>
</evidence>
<dbReference type="EMBL" id="JAUOEL010000001">
    <property type="protein sequence ID" value="MDO5972794.1"/>
    <property type="molecule type" value="Genomic_DNA"/>
</dbReference>
<dbReference type="Gene3D" id="2.80.10.50">
    <property type="match status" value="1"/>
</dbReference>
<dbReference type="Proteomes" id="UP001176806">
    <property type="component" value="Unassembled WGS sequence"/>
</dbReference>
<dbReference type="RefSeq" id="WP_303299854.1">
    <property type="nucleotide sequence ID" value="NZ_BAABDA010000042.1"/>
</dbReference>